<proteinExistence type="inferred from homology"/>
<comment type="catalytic activity">
    <reaction evidence="8">
        <text>N-terminal S-1,2-diacyl-sn-glyceryl-L-cysteinyl-[lipoprotein] + a glycerophospholipid = N-acyl-S-1,2-diacyl-sn-glyceryl-L-cysteinyl-[lipoprotein] + a 2-acyl-sn-glycero-3-phospholipid + H(+)</text>
        <dbReference type="Rhea" id="RHEA:48228"/>
        <dbReference type="Rhea" id="RHEA-COMP:14681"/>
        <dbReference type="Rhea" id="RHEA-COMP:14684"/>
        <dbReference type="ChEBI" id="CHEBI:15378"/>
        <dbReference type="ChEBI" id="CHEBI:136912"/>
        <dbReference type="ChEBI" id="CHEBI:140656"/>
        <dbReference type="ChEBI" id="CHEBI:140657"/>
        <dbReference type="ChEBI" id="CHEBI:140660"/>
        <dbReference type="EC" id="2.3.1.269"/>
    </reaction>
</comment>
<dbReference type="Gene3D" id="3.60.110.10">
    <property type="entry name" value="Carbon-nitrogen hydrolase"/>
    <property type="match status" value="1"/>
</dbReference>
<feature type="transmembrane region" description="Helical" evidence="8">
    <location>
        <begin position="87"/>
        <end position="108"/>
    </location>
</feature>
<evidence type="ECO:0000256" key="3">
    <source>
        <dbReference type="ARBA" id="ARBA00022679"/>
    </source>
</evidence>
<feature type="domain" description="CN hydrolase" evidence="9">
    <location>
        <begin position="226"/>
        <end position="482"/>
    </location>
</feature>
<dbReference type="SUPFAM" id="SSF56317">
    <property type="entry name" value="Carbon-nitrogen hydrolase"/>
    <property type="match status" value="1"/>
</dbReference>
<keyword evidence="3 8" id="KW-0808">Transferase</keyword>
<dbReference type="InterPro" id="IPR003010">
    <property type="entry name" value="C-N_Hydrolase"/>
</dbReference>
<organism evidence="10 11">
    <name type="scientific">Phycicoccus sonneratiae</name>
    <dbReference type="NCBI Taxonomy" id="2807628"/>
    <lineage>
        <taxon>Bacteria</taxon>
        <taxon>Bacillati</taxon>
        <taxon>Actinomycetota</taxon>
        <taxon>Actinomycetes</taxon>
        <taxon>Micrococcales</taxon>
        <taxon>Intrasporangiaceae</taxon>
        <taxon>Phycicoccus</taxon>
    </lineage>
</organism>
<evidence type="ECO:0000256" key="4">
    <source>
        <dbReference type="ARBA" id="ARBA00022692"/>
    </source>
</evidence>
<comment type="pathway">
    <text evidence="8">Protein modification; lipoprotein biosynthesis (N-acyl transfer).</text>
</comment>
<feature type="transmembrane region" description="Helical" evidence="8">
    <location>
        <begin position="12"/>
        <end position="30"/>
    </location>
</feature>
<evidence type="ECO:0000313" key="10">
    <source>
        <dbReference type="EMBL" id="MBM6399661.1"/>
    </source>
</evidence>
<feature type="transmembrane region" description="Helical" evidence="8">
    <location>
        <begin position="165"/>
        <end position="189"/>
    </location>
</feature>
<reference evidence="10" key="1">
    <citation type="submission" date="2021-02" db="EMBL/GenBank/DDBJ databases">
        <title>Phycicoccus sp. MQZ13P-5T, whole genome shotgun sequence.</title>
        <authorList>
            <person name="Tuo L."/>
        </authorList>
    </citation>
    <scope>NUCLEOTIDE SEQUENCE</scope>
    <source>
        <strain evidence="10">MQZ13P-5</strain>
    </source>
</reference>
<keyword evidence="11" id="KW-1185">Reference proteome</keyword>
<keyword evidence="2 8" id="KW-1003">Cell membrane</keyword>
<evidence type="ECO:0000259" key="9">
    <source>
        <dbReference type="PROSITE" id="PS50263"/>
    </source>
</evidence>
<feature type="transmembrane region" description="Helical" evidence="8">
    <location>
        <begin position="36"/>
        <end position="54"/>
    </location>
</feature>
<dbReference type="PANTHER" id="PTHR38686:SF1">
    <property type="entry name" value="APOLIPOPROTEIN N-ACYLTRANSFERASE"/>
    <property type="match status" value="1"/>
</dbReference>
<dbReference type="InterPro" id="IPR036526">
    <property type="entry name" value="C-N_Hydrolase_sf"/>
</dbReference>
<feature type="transmembrane region" description="Helical" evidence="8">
    <location>
        <begin position="61"/>
        <end position="81"/>
    </location>
</feature>
<dbReference type="Pfam" id="PF20154">
    <property type="entry name" value="LNT_N"/>
    <property type="match status" value="1"/>
</dbReference>
<sequence>MTYRGPVRTPPRLPASLLAAVLAGLALWLSFPDHDLWWLAPVGVALLGAATLTAGGPRGFLLGLVGGLAFFVPTLSWSGVYVGELPWFALATLEALYIGLMSLVVGWAGRRLVAAGHRRAALMLVPLGWVAQEWARSTTPYGGFPWARLAFSQADSPLSHLARWFGAPGVSFAVALAGTGLLALGWGVLARRPGRVVAGLVVAVLLLASGFIQLPTDGRTEAVGFVQGNVPQAGLDFNAQRRAVLDNHVRGSEALADRAPDDLTLVVWPENASDIDPFRNADANAEIRAVQERLGVPLVVGAVLAEPVGANSNVSLFYTGAGEPQRYTKLHPVPFAEYIPHRAFFRVFTSAADLAGNFVAGSTIGVFDVPAPGGSYAALPTICFEVAYDGLMRDSVAAADGRDSLIMVQTNNATFGYTAESEQQFAISRIRAIEHGRSVVHVSTVGVSGFVAPDGTVTGKTGLFTAEQGIGRPVLRNEETPSDRFGDAPVVVATALLALLVLAASRRRRVGRVTPDPSTPEDRPVA</sequence>
<dbReference type="PROSITE" id="PS50263">
    <property type="entry name" value="CN_HYDROLASE"/>
    <property type="match status" value="1"/>
</dbReference>
<keyword evidence="4 8" id="KW-0812">Transmembrane</keyword>
<feature type="transmembrane region" description="Helical" evidence="8">
    <location>
        <begin position="196"/>
        <end position="214"/>
    </location>
</feature>
<evidence type="ECO:0000256" key="6">
    <source>
        <dbReference type="ARBA" id="ARBA00023136"/>
    </source>
</evidence>
<keyword evidence="5 8" id="KW-1133">Transmembrane helix</keyword>
<protein>
    <recommendedName>
        <fullName evidence="8">Apolipoprotein N-acyltransferase</fullName>
        <shortName evidence="8">ALP N-acyltransferase</shortName>
        <ecNumber evidence="8">2.3.1.269</ecNumber>
    </recommendedName>
</protein>
<accession>A0ABS2CIH5</accession>
<dbReference type="EC" id="2.3.1.269" evidence="8"/>
<comment type="subcellular location">
    <subcellularLocation>
        <location evidence="1 8">Cell membrane</location>
        <topology evidence="1 8">Multi-pass membrane protein</topology>
    </subcellularLocation>
</comment>
<evidence type="ECO:0000256" key="1">
    <source>
        <dbReference type="ARBA" id="ARBA00004651"/>
    </source>
</evidence>
<dbReference type="HAMAP" id="MF_01148">
    <property type="entry name" value="Lnt"/>
    <property type="match status" value="1"/>
</dbReference>
<keyword evidence="6 8" id="KW-0472">Membrane</keyword>
<dbReference type="EMBL" id="JAFDVD010000005">
    <property type="protein sequence ID" value="MBM6399661.1"/>
    <property type="molecule type" value="Genomic_DNA"/>
</dbReference>
<dbReference type="InterPro" id="IPR004563">
    <property type="entry name" value="Apolipo_AcylTrfase"/>
</dbReference>
<feature type="transmembrane region" description="Helical" evidence="8">
    <location>
        <begin position="485"/>
        <end position="504"/>
    </location>
</feature>
<dbReference type="CDD" id="cd07571">
    <property type="entry name" value="ALP_N-acyl_transferase"/>
    <property type="match status" value="1"/>
</dbReference>
<evidence type="ECO:0000256" key="2">
    <source>
        <dbReference type="ARBA" id="ARBA00022475"/>
    </source>
</evidence>
<name>A0ABS2CIH5_9MICO</name>
<dbReference type="Proteomes" id="UP001430172">
    <property type="component" value="Unassembled WGS sequence"/>
</dbReference>
<dbReference type="NCBIfam" id="TIGR00546">
    <property type="entry name" value="lnt"/>
    <property type="match status" value="1"/>
</dbReference>
<gene>
    <name evidence="8 10" type="primary">lnt</name>
    <name evidence="10" type="ORF">JQN70_04605</name>
</gene>
<evidence type="ECO:0000256" key="5">
    <source>
        <dbReference type="ARBA" id="ARBA00022989"/>
    </source>
</evidence>
<dbReference type="InterPro" id="IPR045378">
    <property type="entry name" value="LNT_N"/>
</dbReference>
<dbReference type="PANTHER" id="PTHR38686">
    <property type="entry name" value="APOLIPOPROTEIN N-ACYLTRANSFERASE"/>
    <property type="match status" value="1"/>
</dbReference>
<comment type="caution">
    <text evidence="10">The sequence shown here is derived from an EMBL/GenBank/DDBJ whole genome shotgun (WGS) entry which is preliminary data.</text>
</comment>
<dbReference type="Pfam" id="PF00795">
    <property type="entry name" value="CN_hydrolase"/>
    <property type="match status" value="1"/>
</dbReference>
<keyword evidence="7 8" id="KW-0012">Acyltransferase</keyword>
<evidence type="ECO:0000313" key="11">
    <source>
        <dbReference type="Proteomes" id="UP001430172"/>
    </source>
</evidence>
<evidence type="ECO:0000256" key="8">
    <source>
        <dbReference type="HAMAP-Rule" id="MF_01148"/>
    </source>
</evidence>
<comment type="function">
    <text evidence="8">Catalyzes the phospholipid dependent N-acylation of the N-terminal cysteine of apolipoprotein, the last step in lipoprotein maturation.</text>
</comment>
<feature type="transmembrane region" description="Helical" evidence="8">
    <location>
        <begin position="120"/>
        <end position="135"/>
    </location>
</feature>
<comment type="similarity">
    <text evidence="8">Belongs to the CN hydrolase family. Apolipoprotein N-acyltransferase subfamily.</text>
</comment>
<evidence type="ECO:0000256" key="7">
    <source>
        <dbReference type="ARBA" id="ARBA00023315"/>
    </source>
</evidence>